<dbReference type="SUPFAM" id="SSF48371">
    <property type="entry name" value="ARM repeat"/>
    <property type="match status" value="1"/>
</dbReference>
<name>A0A176ZZZ8_9PEZI</name>
<feature type="repeat" description="HEAT" evidence="10">
    <location>
        <begin position="1717"/>
        <end position="1753"/>
    </location>
</feature>
<feature type="domain" description="BP28 C-terminal" evidence="12">
    <location>
        <begin position="1516"/>
        <end position="1667"/>
    </location>
</feature>
<dbReference type="Pfam" id="PF23243">
    <property type="entry name" value="HEAT_HEATR1"/>
    <property type="match status" value="1"/>
</dbReference>
<evidence type="ECO:0000256" key="1">
    <source>
        <dbReference type="ARBA" id="ARBA00004604"/>
    </source>
</evidence>
<dbReference type="GO" id="GO:0030515">
    <property type="term" value="F:snoRNA binding"/>
    <property type="evidence" value="ECO:0007669"/>
    <property type="project" value="TreeGrafter"/>
</dbReference>
<dbReference type="PANTHER" id="PTHR13457">
    <property type="entry name" value="BAP28"/>
    <property type="match status" value="1"/>
</dbReference>
<evidence type="ECO:0000256" key="2">
    <source>
        <dbReference type="ARBA" id="ARBA00010559"/>
    </source>
</evidence>
<dbReference type="EMBL" id="KV441418">
    <property type="protein sequence ID" value="OAF54611.1"/>
    <property type="molecule type" value="Genomic_DNA"/>
</dbReference>
<keyword evidence="7 11" id="KW-0539">Nucleus</keyword>
<dbReference type="InterPro" id="IPR011989">
    <property type="entry name" value="ARM-like"/>
</dbReference>
<evidence type="ECO:0000256" key="4">
    <source>
        <dbReference type="ARBA" id="ARBA00015399"/>
    </source>
</evidence>
<evidence type="ECO:0000256" key="10">
    <source>
        <dbReference type="PROSITE-ProRule" id="PRU00103"/>
    </source>
</evidence>
<organism evidence="13">
    <name type="scientific">Pseudogymnoascus destructans</name>
    <dbReference type="NCBI Taxonomy" id="655981"/>
    <lineage>
        <taxon>Eukaryota</taxon>
        <taxon>Fungi</taxon>
        <taxon>Dikarya</taxon>
        <taxon>Ascomycota</taxon>
        <taxon>Pezizomycotina</taxon>
        <taxon>Leotiomycetes</taxon>
        <taxon>Thelebolales</taxon>
        <taxon>Thelebolaceae</taxon>
        <taxon>Pseudogymnoascus</taxon>
    </lineage>
</organism>
<dbReference type="InterPro" id="IPR012954">
    <property type="entry name" value="BP28_C_dom"/>
</dbReference>
<dbReference type="PROSITE" id="PS50077">
    <property type="entry name" value="HEAT_REPEAT"/>
    <property type="match status" value="1"/>
</dbReference>
<gene>
    <name evidence="13" type="primary">UTP10</name>
    <name evidence="13" type="ORF">VC83_09068</name>
</gene>
<dbReference type="GO" id="GO:0045943">
    <property type="term" value="P:positive regulation of transcription by RNA polymerase I"/>
    <property type="evidence" value="ECO:0007669"/>
    <property type="project" value="TreeGrafter"/>
</dbReference>
<dbReference type="InterPro" id="IPR022125">
    <property type="entry name" value="U3snoRNP10_N"/>
</dbReference>
<dbReference type="OrthoDB" id="31183at2759"/>
<keyword evidence="8 11" id="KW-0687">Ribonucleoprotein</keyword>
<dbReference type="GO" id="GO:0000462">
    <property type="term" value="P:maturation of SSU-rRNA from tricistronic rRNA transcript (SSU-rRNA, 5.8S rRNA, LSU-rRNA)"/>
    <property type="evidence" value="ECO:0007669"/>
    <property type="project" value="TreeGrafter"/>
</dbReference>
<evidence type="ECO:0000256" key="11">
    <source>
        <dbReference type="RuleBase" id="RU367065"/>
    </source>
</evidence>
<comment type="subunit">
    <text evidence="3 11">Component of the ribosomal small subunit (SSU) processome.</text>
</comment>
<dbReference type="GO" id="GO:0034455">
    <property type="term" value="C:t-UTP complex"/>
    <property type="evidence" value="ECO:0007669"/>
    <property type="project" value="TreeGrafter"/>
</dbReference>
<evidence type="ECO:0000256" key="5">
    <source>
        <dbReference type="ARBA" id="ARBA00022517"/>
    </source>
</evidence>
<protein>
    <recommendedName>
        <fullName evidence="4 11">U3 small nucleolar RNA-associated protein 10</fullName>
    </recommendedName>
</protein>
<keyword evidence="6 11" id="KW-0698">rRNA processing</keyword>
<evidence type="ECO:0000256" key="8">
    <source>
        <dbReference type="ARBA" id="ARBA00023274"/>
    </source>
</evidence>
<proteinExistence type="inferred from homology"/>
<comment type="function">
    <text evidence="9">Involved in nucleolar processing of pre-18S ribosomal RNA. Involved in ribosome biosynthesis.</text>
</comment>
<comment type="similarity">
    <text evidence="2 11">Belongs to the HEATR1/UTP10 family.</text>
</comment>
<keyword evidence="5 11" id="KW-0690">Ribosome biogenesis</keyword>
<dbReference type="InterPro" id="IPR021133">
    <property type="entry name" value="HEAT_type_2"/>
</dbReference>
<dbReference type="Pfam" id="PF08146">
    <property type="entry name" value="BP28CT"/>
    <property type="match status" value="1"/>
</dbReference>
<evidence type="ECO:0000256" key="7">
    <source>
        <dbReference type="ARBA" id="ARBA00023242"/>
    </source>
</evidence>
<evidence type="ECO:0000259" key="12">
    <source>
        <dbReference type="SMART" id="SM01036"/>
    </source>
</evidence>
<evidence type="ECO:0000256" key="6">
    <source>
        <dbReference type="ARBA" id="ARBA00022552"/>
    </source>
</evidence>
<evidence type="ECO:0000313" key="13">
    <source>
        <dbReference type="EMBL" id="OAF54611.1"/>
    </source>
</evidence>
<dbReference type="SMART" id="SM01036">
    <property type="entry name" value="BP28CT"/>
    <property type="match status" value="1"/>
</dbReference>
<dbReference type="Gene3D" id="1.25.10.10">
    <property type="entry name" value="Leucine-rich Repeat Variant"/>
    <property type="match status" value="1"/>
</dbReference>
<evidence type="ECO:0000256" key="3">
    <source>
        <dbReference type="ARBA" id="ARBA00011399"/>
    </source>
</evidence>
<dbReference type="Proteomes" id="UP000077154">
    <property type="component" value="Unassembled WGS sequence"/>
</dbReference>
<dbReference type="eggNOG" id="KOG1837">
    <property type="taxonomic scope" value="Eukaryota"/>
</dbReference>
<dbReference type="RefSeq" id="XP_024319915.1">
    <property type="nucleotide sequence ID" value="XM_024472606.1"/>
</dbReference>
<dbReference type="VEuPathDB" id="FungiDB:GMDG_04452"/>
<dbReference type="InterPro" id="IPR040191">
    <property type="entry name" value="UTP10"/>
</dbReference>
<evidence type="ECO:0000256" key="9">
    <source>
        <dbReference type="ARBA" id="ARBA00025076"/>
    </source>
</evidence>
<comment type="subcellular location">
    <subcellularLocation>
        <location evidence="1 11">Nucleus</location>
        <location evidence="1 11">Nucleolus</location>
    </subcellularLocation>
</comment>
<dbReference type="PANTHER" id="PTHR13457:SF1">
    <property type="entry name" value="HEAT REPEAT-CONTAINING PROTEIN 1"/>
    <property type="match status" value="1"/>
</dbReference>
<reference evidence="13" key="1">
    <citation type="submission" date="2016-03" db="EMBL/GenBank/DDBJ databases">
        <title>Updated assembly of Pseudogymnoascus destructans, the fungus causing white-nose syndrome of bats.</title>
        <authorList>
            <person name="Palmer J.M."/>
            <person name="Drees K.P."/>
            <person name="Foster J.T."/>
            <person name="Lindner D.L."/>
        </authorList>
    </citation>
    <scope>NUCLEOTIDE SEQUENCE [LARGE SCALE GENOMIC DNA]</scope>
    <source>
        <strain evidence="13">20631-21</strain>
    </source>
</reference>
<dbReference type="Pfam" id="PF12397">
    <property type="entry name" value="U3snoRNP10"/>
    <property type="match status" value="1"/>
</dbReference>
<dbReference type="GO" id="GO:0032040">
    <property type="term" value="C:small-subunit processome"/>
    <property type="evidence" value="ECO:0007669"/>
    <property type="project" value="TreeGrafter"/>
</dbReference>
<sequence length="1797" mass="197164">MATSLAAQLSQIAATSTKSLDLKAQKAAHSKSLIFEPRIAASQSFDSLYTLCHEGFQELCLLDGRFMDFQRSIFGEQSLQQDRTQMTAAENAELDKRLEAFLGLVGARLRLNPAIKAVEWLVRRFRIHEYNTAFLLTTFLPYHTLPAFTTLLSILPTNLPAQYRFLHPYVRSLTHPPRHAIVFAATNDPTLSTLLNSYVVRICNARQNYPALISFWAGVMTEAVSGMLDKARSGREAVQAQNQEEIILRLGPTLNEGLAMKKVPGLRIGCYMLLSIMASKGGLNDKLLTAMMEAVVLGWTTETFIPGLVCLSILAQQRGAKQMTKRVTKELLKVDGLPELLLEISKSRRIDKLANGIVLALVDRLGKSGDATVLPLIGHIVQNQLLSGAQGTVVVKSLLLVAYRIDEDIDPKGHVRQDLARALTTLAEYPGQPGVIARKAMDDASVDIDELELKLQASIRPKLIQSAPDGDVEMGDADEASEVPSEDLHALLKQLPDDDNSFLSLSDAPPFHKFFHLFVAALATKENLDDFDQALKTDKNHTVRYFSFYSTVWSGPYPVLARTAALERATHSLDNAMSESVDLQGLIPYVIIALGDQALKVRRAASAMALGLAQRYPADAELKKTKGLKIWAEKSIYGKGKNAASVSWMTVENAARLLRDIICPGLEECVIDKKHIVSIIEKSLNGSKESTDSPMKQPAKISQALRLAVLTNLASHVVYTPLYAAKYKLLLALNEVRGVTTTTRTKLLLPVLQNLAYISFQAAKENCEAEHVDVSAYNDEAVAVVIPNDEEGFQVLASIAQGEVGPGGETLCAAVFRRIRNMWPSLKGDSRLNTAQLLMDLSQPPSDDARHSEFAQAEAMELLRSVNLTTDILLSFLNQLPTAAQLADMPPATKRRRVSHGEIAKTPVQDMKSLTDAVHKVSFVLQMVDNSNPKKHVALLPGLFNALSELQHFKSQVGSELGYLQGLVLSSLLSIMKAHKADPCLKLDRSAVRADLLVDCVQKTASPQVQNAALLLIANLASTAPELVLHSVMPIFTFMGSSVLRQNDEYSAHVIKQTIAEVIPPLISSLRKEKEGPVTGAAELLLSFVAAYEHVPAHRRKGLYTSLVQTLGPEDFLFAVLGMLADKYGATESIKTFSVDLASSFSADVQLQTAVKYLDLAADLLKPRPTISAMLLGSSESSTTDGNRSALTQLTLLPHLLSEKKLIDQTARLLQRDDMDASRVRELYSALLENLLSLADQVKADKKLHNACGNVLERVLGLLSTSEFVKSVESLLDRPNEELRRKILRSLEVRVDQEKQSNVAARQAMLAFLPQLTAIIRESGDILYKHTAVSCLDKIAEKYGKKDLDAVTVAAETIAGEKCLGQDDERLQVMSLLCLASLVDILKEGIVSVLPIAIPAALKYMAKTVEEGGQNDKLHNAGYAFINALVEHLPYMISGSYLDTLLVISNKSAEADLEAEADESRIACLDLAAKQIEAKNMFTALQKNWPIAAESGTIALREYLDILSTAIDKHTKFTVTKHSPILSTIFLSAFDLRLQWTLSNADISEDEITEIENLVNSVAIKMIYKFNDSTFRPIFANLLEWASTGLPKKDTEGRLLRLRSIFTFTTLFFTHLKSIVTSYTTYLLPSALSALESVDPSNPASRALWSHALHTLAAAAAHDQDDFFQAPSHFDVLAPALTSQLAHAATLPLSDDLVPALVELAAVADSADHHKALNAAIMKSLRDTSPAVRLAAVKAEEALTERLGEEWLALLPEMLPFISELQEDEDEEVERETHRWIVKIEGVLGESLDAMLQ</sequence>
<accession>A0A176ZZZ8</accession>
<dbReference type="GO" id="GO:0030686">
    <property type="term" value="C:90S preribosome"/>
    <property type="evidence" value="ECO:0007669"/>
    <property type="project" value="TreeGrafter"/>
</dbReference>
<dbReference type="GeneID" id="36292105"/>
<dbReference type="InterPro" id="IPR056473">
    <property type="entry name" value="HEAT_Utp10/HEAT1"/>
</dbReference>
<dbReference type="InterPro" id="IPR016024">
    <property type="entry name" value="ARM-type_fold"/>
</dbReference>